<keyword evidence="2 5" id="KW-0812">Transmembrane</keyword>
<dbReference type="Gene3D" id="1.20.1250.20">
    <property type="entry name" value="MFS general substrate transporter like domains"/>
    <property type="match status" value="1"/>
</dbReference>
<dbReference type="InterPro" id="IPR011701">
    <property type="entry name" value="MFS"/>
</dbReference>
<feature type="domain" description="Major facilitator superfamily (MFS) profile" evidence="6">
    <location>
        <begin position="48"/>
        <end position="497"/>
    </location>
</feature>
<evidence type="ECO:0000256" key="2">
    <source>
        <dbReference type="ARBA" id="ARBA00022692"/>
    </source>
</evidence>
<reference evidence="7 8" key="1">
    <citation type="journal article" date="2012" name="J. Bacteriol.">
        <title>Draft Genome Sequence of Mesorhizobium alhagi CCNWXJ12-2T, a Novel Salt-Resistant Species Isolated from the Desert of Northwestern China.</title>
        <authorList>
            <person name="Zhou M."/>
            <person name="Chen W."/>
            <person name="Chen H."/>
            <person name="Wei G."/>
        </authorList>
    </citation>
    <scope>NUCLEOTIDE SEQUENCE [LARGE SCALE GENOMIC DNA]</scope>
    <source>
        <strain evidence="7 8">CCNWXJ12-2</strain>
    </source>
</reference>
<dbReference type="GO" id="GO:0005886">
    <property type="term" value="C:plasma membrane"/>
    <property type="evidence" value="ECO:0007669"/>
    <property type="project" value="TreeGrafter"/>
</dbReference>
<feature type="transmembrane region" description="Helical" evidence="5">
    <location>
        <begin position="138"/>
        <end position="159"/>
    </location>
</feature>
<keyword evidence="4 5" id="KW-0472">Membrane</keyword>
<feature type="transmembrane region" description="Helical" evidence="5">
    <location>
        <begin position="265"/>
        <end position="283"/>
    </location>
</feature>
<evidence type="ECO:0000256" key="3">
    <source>
        <dbReference type="ARBA" id="ARBA00022989"/>
    </source>
</evidence>
<dbReference type="InterPro" id="IPR001958">
    <property type="entry name" value="Tet-R_TetA/multi-R_MdtG-like"/>
</dbReference>
<dbReference type="SUPFAM" id="SSF103473">
    <property type="entry name" value="MFS general substrate transporter"/>
    <property type="match status" value="1"/>
</dbReference>
<feature type="transmembrane region" description="Helical" evidence="5">
    <location>
        <begin position="82"/>
        <end position="102"/>
    </location>
</feature>
<dbReference type="GO" id="GO:0022857">
    <property type="term" value="F:transmembrane transporter activity"/>
    <property type="evidence" value="ECO:0007669"/>
    <property type="project" value="InterPro"/>
</dbReference>
<feature type="transmembrane region" description="Helical" evidence="5">
    <location>
        <begin position="241"/>
        <end position="259"/>
    </location>
</feature>
<organism evidence="7 8">
    <name type="scientific">Mesorhizobium alhagi CCNWXJ12-2</name>
    <dbReference type="NCBI Taxonomy" id="1107882"/>
    <lineage>
        <taxon>Bacteria</taxon>
        <taxon>Pseudomonadati</taxon>
        <taxon>Pseudomonadota</taxon>
        <taxon>Alphaproteobacteria</taxon>
        <taxon>Hyphomicrobiales</taxon>
        <taxon>Phyllobacteriaceae</taxon>
        <taxon>Allomesorhizobium</taxon>
    </lineage>
</organism>
<feature type="transmembrane region" description="Helical" evidence="5">
    <location>
        <begin position="114"/>
        <end position="132"/>
    </location>
</feature>
<gene>
    <name evidence="7" type="ORF">MAXJ12_08149</name>
</gene>
<protein>
    <submittedName>
        <fullName evidence="7">Major facilitator superfamily protein</fullName>
    </submittedName>
</protein>
<dbReference type="PANTHER" id="PTHR23501">
    <property type="entry name" value="MAJOR FACILITATOR SUPERFAMILY"/>
    <property type="match status" value="1"/>
</dbReference>
<feature type="transmembrane region" description="Helical" evidence="5">
    <location>
        <begin position="335"/>
        <end position="357"/>
    </location>
</feature>
<feature type="transmembrane region" description="Helical" evidence="5">
    <location>
        <begin position="369"/>
        <end position="389"/>
    </location>
</feature>
<evidence type="ECO:0000259" key="6">
    <source>
        <dbReference type="PROSITE" id="PS50850"/>
    </source>
</evidence>
<dbReference type="PRINTS" id="PR01035">
    <property type="entry name" value="TCRTETA"/>
</dbReference>
<sequence length="501" mass="52880">MRRFWPHRFRLLDWTGRLIHDRHEAAMTYTEAERVDWRALWASGDLARFCFISLGILLHATNETMVATVMPAMVGDLSGVELVGWSLAVYEIGAITAGAAAGRMVSYVPLRTNMMAAALLYAAGALICAMAPSMPVFLAGRVVEGLGGGALVSLAFVSVERLFRRNIWPQLFGVMSAIWGVAAFSGPLIGALLSQYFSWRWAFGLFVFGGLAMAIACYAVLRSPEATTRKATGTGLPPFPFAALACLAASVLLIALAGVDIEMLRSSLFLASGLAGLALFFLLDARKPRSRLFPTRPFDPRSAVGSGMIMVFAFSVATCSFALYGPLILTTLHDIPLLTTGYIIAAESISWSILSILVANAPPRSERTIIIIGALMIAAGIAGFAHAVPLGSVPLILFCAVLQGGGFGIAWPFVTRVIVATADPTESTVASSGVPTMQRIGYAVGAAMTGIIANAVGFSEGLSAETSAGVASWIFLAFLPLGLIGCLAAVKLTRHSRALPA</sequence>
<feature type="transmembrane region" description="Helical" evidence="5">
    <location>
        <begin position="171"/>
        <end position="193"/>
    </location>
</feature>
<name>H0HN99_9HYPH</name>
<evidence type="ECO:0000256" key="1">
    <source>
        <dbReference type="ARBA" id="ARBA00004141"/>
    </source>
</evidence>
<dbReference type="Proteomes" id="UP000003250">
    <property type="component" value="Unassembled WGS sequence"/>
</dbReference>
<accession>H0HN99</accession>
<evidence type="ECO:0000256" key="4">
    <source>
        <dbReference type="ARBA" id="ARBA00023136"/>
    </source>
</evidence>
<dbReference type="PROSITE" id="PS50850">
    <property type="entry name" value="MFS"/>
    <property type="match status" value="1"/>
</dbReference>
<dbReference type="InterPro" id="IPR036259">
    <property type="entry name" value="MFS_trans_sf"/>
</dbReference>
<dbReference type="Gene3D" id="1.20.1720.10">
    <property type="entry name" value="Multidrug resistance protein D"/>
    <property type="match status" value="1"/>
</dbReference>
<evidence type="ECO:0000256" key="5">
    <source>
        <dbReference type="SAM" id="Phobius"/>
    </source>
</evidence>
<comment type="subcellular location">
    <subcellularLocation>
        <location evidence="1">Membrane</location>
        <topology evidence="1">Multi-pass membrane protein</topology>
    </subcellularLocation>
</comment>
<feature type="transmembrane region" description="Helical" evidence="5">
    <location>
        <begin position="199"/>
        <end position="221"/>
    </location>
</feature>
<proteinExistence type="predicted"/>
<feature type="transmembrane region" description="Helical" evidence="5">
    <location>
        <begin position="440"/>
        <end position="458"/>
    </location>
</feature>
<evidence type="ECO:0000313" key="7">
    <source>
        <dbReference type="EMBL" id="EHK57787.1"/>
    </source>
</evidence>
<feature type="transmembrane region" description="Helical" evidence="5">
    <location>
        <begin position="470"/>
        <end position="490"/>
    </location>
</feature>
<dbReference type="AlphaFoldDB" id="H0HN99"/>
<dbReference type="Pfam" id="PF07690">
    <property type="entry name" value="MFS_1"/>
    <property type="match status" value="1"/>
</dbReference>
<dbReference type="EMBL" id="AHAM01000055">
    <property type="protein sequence ID" value="EHK57787.1"/>
    <property type="molecule type" value="Genomic_DNA"/>
</dbReference>
<feature type="transmembrane region" description="Helical" evidence="5">
    <location>
        <begin position="304"/>
        <end position="329"/>
    </location>
</feature>
<keyword evidence="3 5" id="KW-1133">Transmembrane helix</keyword>
<keyword evidence="8" id="KW-1185">Reference proteome</keyword>
<dbReference type="InterPro" id="IPR020846">
    <property type="entry name" value="MFS_dom"/>
</dbReference>
<dbReference type="PATRIC" id="fig|1107882.3.peg.1591"/>
<feature type="transmembrane region" description="Helical" evidence="5">
    <location>
        <begin position="46"/>
        <end position="62"/>
    </location>
</feature>
<evidence type="ECO:0000313" key="8">
    <source>
        <dbReference type="Proteomes" id="UP000003250"/>
    </source>
</evidence>
<dbReference type="PANTHER" id="PTHR23501:SF154">
    <property type="entry name" value="MULTIDRUG-EFFLUX TRANSPORTER RV1634-RELATED"/>
    <property type="match status" value="1"/>
</dbReference>
<feature type="transmembrane region" description="Helical" evidence="5">
    <location>
        <begin position="395"/>
        <end position="419"/>
    </location>
</feature>